<name>A0ABR9ZWE0_9FIRM</name>
<dbReference type="InterPro" id="IPR036390">
    <property type="entry name" value="WH_DNA-bd_sf"/>
</dbReference>
<dbReference type="EMBL" id="JADKNH010000008">
    <property type="protein sequence ID" value="MBF4694291.1"/>
    <property type="molecule type" value="Genomic_DNA"/>
</dbReference>
<dbReference type="InterPro" id="IPR036388">
    <property type="entry name" value="WH-like_DNA-bd_sf"/>
</dbReference>
<keyword evidence="2" id="KW-1185">Reference proteome</keyword>
<sequence>MKIKIGFILSRPFVPFLNELLPNVESYCDITQLIADHNSEVKHLYMAHVNEMDCFIFSGSTFYQSLTKKIGFPEKPCYVIDDFEGNLNDIFLHLLLNDRQVDFKRIFIDTACSFNDYLGLKTFLKPSDWPHFNSIDDKNINMDELVSITLAQHIKLHEEGKIDLSITRFGTLVKILDDLGYKNVYMYPPKEYLFNFLMQIVSSFHLKRSQSQFSGAIVINVHNVSAERRESITGELNNYFMNLAQISGYDFIFQINYEKIEIFTSYRDLEILTKNFTDSTTLKAPMDQYEGDIIIGIGTGKNVYSAKVNAHKALDYSSNSSDLYFVNEENILLGPIGAEVLTSMDSIPSDQLQYFSNKFHVNHMNLQKIIALTKLKGTTKITGSELADYLKITLRSANRIINRIEENGGAKCYTEKLGEGRGRPKRYCEMTFIKEL</sequence>
<gene>
    <name evidence="1" type="ORF">ISU02_14305</name>
</gene>
<comment type="caution">
    <text evidence="1">The sequence shown here is derived from an EMBL/GenBank/DDBJ whole genome shotgun (WGS) entry which is preliminary data.</text>
</comment>
<evidence type="ECO:0008006" key="3">
    <source>
        <dbReference type="Google" id="ProtNLM"/>
    </source>
</evidence>
<evidence type="ECO:0000313" key="2">
    <source>
        <dbReference type="Proteomes" id="UP000614200"/>
    </source>
</evidence>
<dbReference type="SUPFAM" id="SSF46785">
    <property type="entry name" value="Winged helix' DNA-binding domain"/>
    <property type="match status" value="1"/>
</dbReference>
<organism evidence="1 2">
    <name type="scientific">Fusibacter ferrireducens</name>
    <dbReference type="NCBI Taxonomy" id="2785058"/>
    <lineage>
        <taxon>Bacteria</taxon>
        <taxon>Bacillati</taxon>
        <taxon>Bacillota</taxon>
        <taxon>Clostridia</taxon>
        <taxon>Eubacteriales</taxon>
        <taxon>Eubacteriales Family XII. Incertae Sedis</taxon>
        <taxon>Fusibacter</taxon>
    </lineage>
</organism>
<dbReference type="Proteomes" id="UP000614200">
    <property type="component" value="Unassembled WGS sequence"/>
</dbReference>
<proteinExistence type="predicted"/>
<dbReference type="RefSeq" id="WP_194702525.1">
    <property type="nucleotide sequence ID" value="NZ_JADKNH010000008.1"/>
</dbReference>
<evidence type="ECO:0000313" key="1">
    <source>
        <dbReference type="EMBL" id="MBF4694291.1"/>
    </source>
</evidence>
<dbReference type="Gene3D" id="1.10.10.10">
    <property type="entry name" value="Winged helix-like DNA-binding domain superfamily/Winged helix DNA-binding domain"/>
    <property type="match status" value="1"/>
</dbReference>
<protein>
    <recommendedName>
        <fullName evidence="3">Transcriptional regulator</fullName>
    </recommendedName>
</protein>
<reference evidence="1 2" key="1">
    <citation type="submission" date="2020-11" db="EMBL/GenBank/DDBJ databases">
        <title>Fusibacter basophilias sp. nov.</title>
        <authorList>
            <person name="Qiu D."/>
        </authorList>
    </citation>
    <scope>NUCLEOTIDE SEQUENCE [LARGE SCALE GENOMIC DNA]</scope>
    <source>
        <strain evidence="1 2">Q10-2</strain>
    </source>
</reference>
<accession>A0ABR9ZWE0</accession>